<dbReference type="RefSeq" id="WP_191691707.1">
    <property type="nucleotide sequence ID" value="NZ_JACSQR010000019.1"/>
</dbReference>
<dbReference type="Pfam" id="PF14397">
    <property type="entry name" value="ATPgrasp_ST"/>
    <property type="match status" value="1"/>
</dbReference>
<comment type="caution">
    <text evidence="2">The sequence shown here is derived from an EMBL/GenBank/DDBJ whole genome shotgun (WGS) entry which is preliminary data.</text>
</comment>
<evidence type="ECO:0000259" key="1">
    <source>
        <dbReference type="Pfam" id="PF14397"/>
    </source>
</evidence>
<proteinExistence type="predicted"/>
<dbReference type="SUPFAM" id="SSF56059">
    <property type="entry name" value="Glutathione synthetase ATP-binding domain-like"/>
    <property type="match status" value="1"/>
</dbReference>
<gene>
    <name evidence="2" type="ORF">H9653_07905</name>
</gene>
<evidence type="ECO:0000313" key="2">
    <source>
        <dbReference type="EMBL" id="MBD7947939.1"/>
    </source>
</evidence>
<name>A0ABR8RJN9_9GAMM</name>
<sequence length="367" mass="41995">MKYRLNNKTKNAIKSIVFSTTQSNFLVQSVAFKVRYGNVNKKLFKKSLSPNILNNYREKWQHLGYPVETKTLLLSYNLSGIVDLNIVPENIFAAVIEPSINYYKDKQLSLLSTKNFYEKWFDNAKVFPKSYLHKIDDIFYDSKLNRIDDIGLYLVNFKFEYPLICKPSLGTAGGEGVKTIKSLDELIDSLESYKHLVIQEKIRQSSYLSSINPDINSIRTCLYRDLSGNFNVLNNSIRFGINGSLDNETAGGIVCNIQDEGQLNEYAVSKYCDIYFNHPNTGIEFSDVKIPNYEELINISVELANQIPLANIVSLDMCLDENNKWRCIEVNLDNQTIRFSQYAGKGFFGDFTDEVIQRVLNDKASSI</sequence>
<evidence type="ECO:0000313" key="3">
    <source>
        <dbReference type="Proteomes" id="UP000606724"/>
    </source>
</evidence>
<accession>A0ABR8RJN9</accession>
<feature type="domain" description="Alpha-L-glutamate ligase-related protein ATP-grasp" evidence="1">
    <location>
        <begin position="194"/>
        <end position="344"/>
    </location>
</feature>
<dbReference type="InterPro" id="IPR039523">
    <property type="entry name" value="RimK-rel_E_lig_ATP-grasp"/>
</dbReference>
<reference evidence="2 3" key="1">
    <citation type="submission" date="2020-08" db="EMBL/GenBank/DDBJ databases">
        <title>A Genomic Blueprint of the Chicken Gut Microbiome.</title>
        <authorList>
            <person name="Gilroy R."/>
            <person name="Ravi A."/>
            <person name="Getino M."/>
            <person name="Pursley I."/>
            <person name="Horton D.L."/>
            <person name="Alikhan N.-F."/>
            <person name="Baker D."/>
            <person name="Gharbi K."/>
            <person name="Hall N."/>
            <person name="Watson M."/>
            <person name="Adriaenssens E.M."/>
            <person name="Foster-Nyarko E."/>
            <person name="Jarju S."/>
            <person name="Secka A."/>
            <person name="Antonio M."/>
            <person name="Oren A."/>
            <person name="Chaudhuri R."/>
            <person name="La Ragione R.M."/>
            <person name="Hildebrand F."/>
            <person name="Pallen M.J."/>
        </authorList>
    </citation>
    <scope>NUCLEOTIDE SEQUENCE [LARGE SCALE GENOMIC DNA]</scope>
    <source>
        <strain evidence="2 3">Sa4CVA2</strain>
    </source>
</reference>
<dbReference type="EMBL" id="JACSQR010000019">
    <property type="protein sequence ID" value="MBD7947939.1"/>
    <property type="molecule type" value="Genomic_DNA"/>
</dbReference>
<protein>
    <recommendedName>
        <fullName evidence="1">Alpha-L-glutamate ligase-related protein ATP-grasp domain-containing protein</fullName>
    </recommendedName>
</protein>
<dbReference type="Proteomes" id="UP000606724">
    <property type="component" value="Unassembled WGS sequence"/>
</dbReference>
<keyword evidence="3" id="KW-1185">Reference proteome</keyword>
<organism evidence="2 3">
    <name type="scientific">Psychrobacter communis</name>
    <dbReference type="NCBI Taxonomy" id="2762238"/>
    <lineage>
        <taxon>Bacteria</taxon>
        <taxon>Pseudomonadati</taxon>
        <taxon>Pseudomonadota</taxon>
        <taxon>Gammaproteobacteria</taxon>
        <taxon>Moraxellales</taxon>
        <taxon>Moraxellaceae</taxon>
        <taxon>Psychrobacter</taxon>
    </lineage>
</organism>